<comment type="caution">
    <text evidence="4">The sequence shown here is derived from an EMBL/GenBank/DDBJ whole genome shotgun (WGS) entry which is preliminary data.</text>
</comment>
<organism evidence="4 5">
    <name type="scientific">Methylosinus sporium</name>
    <dbReference type="NCBI Taxonomy" id="428"/>
    <lineage>
        <taxon>Bacteria</taxon>
        <taxon>Pseudomonadati</taxon>
        <taxon>Pseudomonadota</taxon>
        <taxon>Alphaproteobacteria</taxon>
        <taxon>Hyphomicrobiales</taxon>
        <taxon>Methylocystaceae</taxon>
        <taxon>Methylosinus</taxon>
    </lineage>
</organism>
<dbReference type="AlphaFoldDB" id="A0A2U1SNR9"/>
<feature type="domain" description="Nudix hydrolase" evidence="3">
    <location>
        <begin position="1"/>
        <end position="132"/>
    </location>
</feature>
<keyword evidence="2" id="KW-0378">Hydrolase</keyword>
<dbReference type="Pfam" id="PF00293">
    <property type="entry name" value="NUDIX"/>
    <property type="match status" value="1"/>
</dbReference>
<dbReference type="EMBL" id="PUIV01000024">
    <property type="protein sequence ID" value="PWB93256.1"/>
    <property type="molecule type" value="Genomic_DNA"/>
</dbReference>
<evidence type="ECO:0000256" key="2">
    <source>
        <dbReference type="ARBA" id="ARBA00022801"/>
    </source>
</evidence>
<keyword evidence="5" id="KW-1185">Reference proteome</keyword>
<gene>
    <name evidence="4" type="ORF">C5689_13705</name>
</gene>
<dbReference type="OrthoDB" id="9804442at2"/>
<dbReference type="Proteomes" id="UP000245137">
    <property type="component" value="Unassembled WGS sequence"/>
</dbReference>
<reference evidence="4 5" key="1">
    <citation type="journal article" date="2018" name="Appl. Microbiol. Biotechnol.">
        <title>Co-cultivation of the strictly anaerobic methanogen Methanosarcina barkeri with aerobic methanotrophs in an oxygen-limited membrane bioreactor.</title>
        <authorList>
            <person name="In 't Zandt M.H."/>
            <person name="van den Bosch T.J.M."/>
            <person name="Rijkers R."/>
            <person name="van Kessel M.A.H.J."/>
            <person name="Jetten M.S.M."/>
            <person name="Welte C.U."/>
        </authorList>
    </citation>
    <scope>NUCLEOTIDE SEQUENCE [LARGE SCALE GENOMIC DNA]</scope>
    <source>
        <strain evidence="4 5">DSM 17706</strain>
    </source>
</reference>
<name>A0A2U1SNR9_METSR</name>
<dbReference type="SUPFAM" id="SSF55811">
    <property type="entry name" value="Nudix"/>
    <property type="match status" value="1"/>
</dbReference>
<evidence type="ECO:0000313" key="5">
    <source>
        <dbReference type="Proteomes" id="UP000245137"/>
    </source>
</evidence>
<dbReference type="PROSITE" id="PS51462">
    <property type="entry name" value="NUDIX"/>
    <property type="match status" value="1"/>
</dbReference>
<accession>A0A2U1SNR9</accession>
<comment type="cofactor">
    <cofactor evidence="1">
        <name>Mg(2+)</name>
        <dbReference type="ChEBI" id="CHEBI:18420"/>
    </cofactor>
</comment>
<dbReference type="GO" id="GO:0016787">
    <property type="term" value="F:hydrolase activity"/>
    <property type="evidence" value="ECO:0007669"/>
    <property type="project" value="UniProtKB-KW"/>
</dbReference>
<dbReference type="InterPro" id="IPR015797">
    <property type="entry name" value="NUDIX_hydrolase-like_dom_sf"/>
</dbReference>
<protein>
    <recommendedName>
        <fullName evidence="3">Nudix hydrolase domain-containing protein</fullName>
    </recommendedName>
</protein>
<dbReference type="RefSeq" id="WP_108917835.1">
    <property type="nucleotide sequence ID" value="NZ_BGJY01000001.1"/>
</dbReference>
<sequence length="137" mass="15926">MYQVEKVCLVVIRTFECGLEVLAFVHPSAGKQFVKGTIETGETPVEAAERELREESGLTIQSPLMYLGQHQIGADRQLWHFFHFRSSGLPDTWQHKAEDDHGHTFSFFWHPIDLPLDRDWHPLFHEAFEFFAPLVPH</sequence>
<evidence type="ECO:0000259" key="3">
    <source>
        <dbReference type="PROSITE" id="PS51462"/>
    </source>
</evidence>
<evidence type="ECO:0000256" key="1">
    <source>
        <dbReference type="ARBA" id="ARBA00001946"/>
    </source>
</evidence>
<proteinExistence type="predicted"/>
<dbReference type="PROSITE" id="PS00893">
    <property type="entry name" value="NUDIX_BOX"/>
    <property type="match status" value="1"/>
</dbReference>
<dbReference type="InterPro" id="IPR000086">
    <property type="entry name" value="NUDIX_hydrolase_dom"/>
</dbReference>
<dbReference type="Gene3D" id="3.90.79.10">
    <property type="entry name" value="Nucleoside Triphosphate Pyrophosphohydrolase"/>
    <property type="match status" value="1"/>
</dbReference>
<dbReference type="InterPro" id="IPR020084">
    <property type="entry name" value="NUDIX_hydrolase_CS"/>
</dbReference>
<evidence type="ECO:0000313" key="4">
    <source>
        <dbReference type="EMBL" id="PWB93256.1"/>
    </source>
</evidence>